<evidence type="ECO:0000313" key="6">
    <source>
        <dbReference type="Proteomes" id="UP000002727"/>
    </source>
</evidence>
<dbReference type="GeneID" id="78824153"/>
<evidence type="ECO:0000256" key="3">
    <source>
        <dbReference type="ARBA" id="ARBA00022679"/>
    </source>
</evidence>
<accession>B6YVM0</accession>
<dbReference type="InterPro" id="IPR029044">
    <property type="entry name" value="Nucleotide-diphossugar_trans"/>
</dbReference>
<protein>
    <submittedName>
        <fullName evidence="5">Glycosyltransferase family protein</fullName>
    </submittedName>
</protein>
<dbReference type="SUPFAM" id="SSF53448">
    <property type="entry name" value="Nucleotide-diphospho-sugar transferases"/>
    <property type="match status" value="1"/>
</dbReference>
<dbReference type="PANTHER" id="PTHR43179">
    <property type="entry name" value="RHAMNOSYLTRANSFERASE WBBL"/>
    <property type="match status" value="1"/>
</dbReference>
<dbReference type="PANTHER" id="PTHR43179:SF12">
    <property type="entry name" value="GALACTOFURANOSYLTRANSFERASE GLFT2"/>
    <property type="match status" value="1"/>
</dbReference>
<comment type="similarity">
    <text evidence="1">Belongs to the glycosyltransferase 2 family.</text>
</comment>
<keyword evidence="2" id="KW-0328">Glycosyltransferase</keyword>
<dbReference type="GO" id="GO:0016757">
    <property type="term" value="F:glycosyltransferase activity"/>
    <property type="evidence" value="ECO:0007669"/>
    <property type="project" value="UniProtKB-KW"/>
</dbReference>
<dbReference type="Gene3D" id="3.90.550.10">
    <property type="entry name" value="Spore Coat Polysaccharide Biosynthesis Protein SpsA, Chain A"/>
    <property type="match status" value="1"/>
</dbReference>
<evidence type="ECO:0000313" key="5">
    <source>
        <dbReference type="EMBL" id="ACJ17344.1"/>
    </source>
</evidence>
<dbReference type="EMBL" id="CP000855">
    <property type="protein sequence ID" value="ACJ17344.1"/>
    <property type="molecule type" value="Genomic_DNA"/>
</dbReference>
<evidence type="ECO:0000256" key="1">
    <source>
        <dbReference type="ARBA" id="ARBA00006739"/>
    </source>
</evidence>
<keyword evidence="3" id="KW-0808">Transferase</keyword>
<dbReference type="CAZy" id="GT2">
    <property type="family name" value="Glycosyltransferase Family 2"/>
</dbReference>
<dbReference type="Proteomes" id="UP000002727">
    <property type="component" value="Chromosome"/>
</dbReference>
<organism evidence="5 6">
    <name type="scientific">Thermococcus onnurineus (strain NA1)</name>
    <dbReference type="NCBI Taxonomy" id="523850"/>
    <lineage>
        <taxon>Archaea</taxon>
        <taxon>Methanobacteriati</taxon>
        <taxon>Methanobacteriota</taxon>
        <taxon>Thermococci</taxon>
        <taxon>Thermococcales</taxon>
        <taxon>Thermococcaceae</taxon>
        <taxon>Thermococcus</taxon>
    </lineage>
</organism>
<name>B6YVM0_THEON</name>
<sequence>MRSPRISIIILNWNGWRDTIECLESLYRITYPNYDVIVVDNASQDDSIEKIKEYAEGKIEVNLKFFKYNPNNKPIKVFEVSEDEARQGKFNRPLYEKFDVDRRMILIKKQGQLWICWWEQCWNKVCFKCFGSRIRVTFKQ</sequence>
<gene>
    <name evidence="5" type="ordered locus">TON_1975</name>
</gene>
<proteinExistence type="inferred from homology"/>
<dbReference type="HOGENOM" id="CLU_1830685_0_0_2"/>
<dbReference type="AlphaFoldDB" id="B6YVM0"/>
<feature type="domain" description="Glycosyltransferase 2-like" evidence="4">
    <location>
        <begin position="7"/>
        <end position="65"/>
    </location>
</feature>
<dbReference type="Pfam" id="PF00535">
    <property type="entry name" value="Glycos_transf_2"/>
    <property type="match status" value="1"/>
</dbReference>
<evidence type="ECO:0000259" key="4">
    <source>
        <dbReference type="Pfam" id="PF00535"/>
    </source>
</evidence>
<evidence type="ECO:0000256" key="2">
    <source>
        <dbReference type="ARBA" id="ARBA00022676"/>
    </source>
</evidence>
<keyword evidence="6" id="KW-1185">Reference proteome</keyword>
<dbReference type="eggNOG" id="arCOG01383">
    <property type="taxonomic scope" value="Archaea"/>
</dbReference>
<dbReference type="STRING" id="523850.TON_1975"/>
<dbReference type="KEGG" id="ton:TON_1975"/>
<dbReference type="RefSeq" id="WP_012572816.1">
    <property type="nucleotide sequence ID" value="NC_011529.1"/>
</dbReference>
<reference evidence="5 6" key="1">
    <citation type="journal article" date="2008" name="J. Bacteriol.">
        <title>The complete genome sequence of Thermococcus onnurineus NA1 reveals a mixed heterotrophic and carboxydotrophic metabolism.</title>
        <authorList>
            <person name="Lee H.S."/>
            <person name="Kang S.G."/>
            <person name="Bae S.S."/>
            <person name="Lim J.K."/>
            <person name="Cho Y."/>
            <person name="Kim Y.J."/>
            <person name="Jeon J.H."/>
            <person name="Cha S.S."/>
            <person name="Kwon K.K."/>
            <person name="Kim H.T."/>
            <person name="Park C.J."/>
            <person name="Lee H.W."/>
            <person name="Kim S.I."/>
            <person name="Chun J."/>
            <person name="Colwell R.R."/>
            <person name="Kim S.J."/>
            <person name="Lee J.H."/>
        </authorList>
    </citation>
    <scope>NUCLEOTIDE SEQUENCE [LARGE SCALE GENOMIC DNA]</scope>
    <source>
        <strain evidence="5 6">NA1</strain>
    </source>
</reference>
<dbReference type="InterPro" id="IPR001173">
    <property type="entry name" value="Glyco_trans_2-like"/>
</dbReference>